<protein>
    <submittedName>
        <fullName evidence="2">Uncharacterized protein</fullName>
    </submittedName>
</protein>
<organism evidence="2 3">
    <name type="scientific">Kribbella sancticallisti</name>
    <dbReference type="NCBI Taxonomy" id="460087"/>
    <lineage>
        <taxon>Bacteria</taxon>
        <taxon>Bacillati</taxon>
        <taxon>Actinomycetota</taxon>
        <taxon>Actinomycetes</taxon>
        <taxon>Propionibacteriales</taxon>
        <taxon>Kribbellaceae</taxon>
        <taxon>Kribbella</taxon>
    </lineage>
</organism>
<dbReference type="RefSeq" id="WP_344221645.1">
    <property type="nucleotide sequence ID" value="NZ_BAAAOS010000059.1"/>
</dbReference>
<dbReference type="EMBL" id="BAAAOS010000059">
    <property type="protein sequence ID" value="GAA1610868.1"/>
    <property type="molecule type" value="Genomic_DNA"/>
</dbReference>
<accession>A0ABN2ELG0</accession>
<dbReference type="Proteomes" id="UP001500393">
    <property type="component" value="Unassembled WGS sequence"/>
</dbReference>
<evidence type="ECO:0000313" key="3">
    <source>
        <dbReference type="Proteomes" id="UP001500393"/>
    </source>
</evidence>
<sequence>MAGSQQHGFTAVAASKPDPAMTDAGRPRTQHVAWPSSATAEIAVPQPGDGTKLSRWNAVLSGYPVEVKQRAPAN</sequence>
<feature type="region of interest" description="Disordered" evidence="1">
    <location>
        <begin position="1"/>
        <end position="34"/>
    </location>
</feature>
<gene>
    <name evidence="2" type="ORF">GCM10009789_76600</name>
</gene>
<comment type="caution">
    <text evidence="2">The sequence shown here is derived from an EMBL/GenBank/DDBJ whole genome shotgun (WGS) entry which is preliminary data.</text>
</comment>
<reference evidence="2 3" key="1">
    <citation type="journal article" date="2019" name="Int. J. Syst. Evol. Microbiol.">
        <title>The Global Catalogue of Microorganisms (GCM) 10K type strain sequencing project: providing services to taxonomists for standard genome sequencing and annotation.</title>
        <authorList>
            <consortium name="The Broad Institute Genomics Platform"/>
            <consortium name="The Broad Institute Genome Sequencing Center for Infectious Disease"/>
            <person name="Wu L."/>
            <person name="Ma J."/>
        </authorList>
    </citation>
    <scope>NUCLEOTIDE SEQUENCE [LARGE SCALE GENOMIC DNA]</scope>
    <source>
        <strain evidence="2 3">JCM 14969</strain>
    </source>
</reference>
<proteinExistence type="predicted"/>
<evidence type="ECO:0000256" key="1">
    <source>
        <dbReference type="SAM" id="MobiDB-lite"/>
    </source>
</evidence>
<name>A0ABN2ELG0_9ACTN</name>
<evidence type="ECO:0000313" key="2">
    <source>
        <dbReference type="EMBL" id="GAA1610868.1"/>
    </source>
</evidence>
<keyword evidence="3" id="KW-1185">Reference proteome</keyword>